<keyword evidence="2" id="KW-1185">Reference proteome</keyword>
<dbReference type="EMBL" id="JAGYWB010000013">
    <property type="protein sequence ID" value="KAI0500644.1"/>
    <property type="molecule type" value="Genomic_DNA"/>
</dbReference>
<dbReference type="AlphaFoldDB" id="A0A8T3AX39"/>
<comment type="caution">
    <text evidence="1">The sequence shown here is derived from an EMBL/GenBank/DDBJ whole genome shotgun (WGS) entry which is preliminary data.</text>
</comment>
<evidence type="ECO:0000313" key="2">
    <source>
        <dbReference type="Proteomes" id="UP000829196"/>
    </source>
</evidence>
<gene>
    <name evidence="1" type="ORF">KFK09_018860</name>
</gene>
<dbReference type="PANTHER" id="PTHR11439">
    <property type="entry name" value="GAG-POL-RELATED RETROTRANSPOSON"/>
    <property type="match status" value="1"/>
</dbReference>
<proteinExistence type="predicted"/>
<dbReference type="PANTHER" id="PTHR11439:SF524">
    <property type="entry name" value="RNA-DIRECTED DNA POLYMERASE, PROTEIN KINASE RLK-PELLE-DLSV FAMILY"/>
    <property type="match status" value="1"/>
</dbReference>
<accession>A0A8T3AX39</accession>
<protein>
    <recommendedName>
        <fullName evidence="3">Mitochondrial protein</fullName>
    </recommendedName>
</protein>
<dbReference type="Proteomes" id="UP000829196">
    <property type="component" value="Unassembled WGS sequence"/>
</dbReference>
<evidence type="ECO:0000313" key="1">
    <source>
        <dbReference type="EMBL" id="KAI0500644.1"/>
    </source>
</evidence>
<name>A0A8T3AX39_DENNO</name>
<dbReference type="OrthoDB" id="648234at2759"/>
<evidence type="ECO:0008006" key="3">
    <source>
        <dbReference type="Google" id="ProtNLM"/>
    </source>
</evidence>
<organism evidence="1 2">
    <name type="scientific">Dendrobium nobile</name>
    <name type="common">Orchid</name>
    <dbReference type="NCBI Taxonomy" id="94219"/>
    <lineage>
        <taxon>Eukaryota</taxon>
        <taxon>Viridiplantae</taxon>
        <taxon>Streptophyta</taxon>
        <taxon>Embryophyta</taxon>
        <taxon>Tracheophyta</taxon>
        <taxon>Spermatophyta</taxon>
        <taxon>Magnoliopsida</taxon>
        <taxon>Liliopsida</taxon>
        <taxon>Asparagales</taxon>
        <taxon>Orchidaceae</taxon>
        <taxon>Epidendroideae</taxon>
        <taxon>Malaxideae</taxon>
        <taxon>Dendrobiinae</taxon>
        <taxon>Dendrobium</taxon>
    </lineage>
</organism>
<reference evidence="1" key="1">
    <citation type="journal article" date="2022" name="Front. Genet.">
        <title>Chromosome-Scale Assembly of the Dendrobium nobile Genome Provides Insights Into the Molecular Mechanism of the Biosynthesis of the Medicinal Active Ingredient of Dendrobium.</title>
        <authorList>
            <person name="Xu Q."/>
            <person name="Niu S.-C."/>
            <person name="Li K.-L."/>
            <person name="Zheng P.-J."/>
            <person name="Zhang X.-J."/>
            <person name="Jia Y."/>
            <person name="Liu Y."/>
            <person name="Niu Y.-X."/>
            <person name="Yu L.-H."/>
            <person name="Chen D.-F."/>
            <person name="Zhang G.-Q."/>
        </authorList>
    </citation>
    <scope>NUCLEOTIDE SEQUENCE</scope>
    <source>
        <tissue evidence="1">Leaf</tissue>
    </source>
</reference>
<dbReference type="CDD" id="cd09272">
    <property type="entry name" value="RNase_HI_RT_Ty1"/>
    <property type="match status" value="1"/>
</dbReference>
<sequence>MTPSPTKQNKIPNIQPYSDPHLFCKLAGSLQYLFITRPDIAFAVNSICQQMHHPRNCDFQALKRLLRYISGTLDFGLPLTIGDLCLRTYTDADWAADTTDRKSISGFCTFLGHNLISWSVKKQTTVA</sequence>